<keyword evidence="3" id="KW-1185">Reference proteome</keyword>
<feature type="compositionally biased region" description="Acidic residues" evidence="1">
    <location>
        <begin position="29"/>
        <end position="50"/>
    </location>
</feature>
<sequence length="215" mass="23927">MARTPKHQSKHQSTRPTRTSAPMSFKTEDDFDPVQDVEDEDVDMDDGSEDSAEMLNRFLTEYKKREAKKASARSAAFETQKKALYAAARKAAKDLARDGTACLEEGKAKILALKSEEVKANKHSDDIVPLWHGVEDSVRALLALYPPGVEDLFPRRSNAINAASEMLRANPSTRADALAECIETADAQLHRSKEDEENAADASRLIKYYKNLLLC</sequence>
<reference evidence="2" key="1">
    <citation type="submission" date="2020-05" db="EMBL/GenBank/DDBJ databases">
        <title>Mycena genomes resolve the evolution of fungal bioluminescence.</title>
        <authorList>
            <person name="Tsai I.J."/>
        </authorList>
    </citation>
    <scope>NUCLEOTIDE SEQUENCE</scope>
    <source>
        <strain evidence="2">CCC161011</strain>
    </source>
</reference>
<evidence type="ECO:0000313" key="2">
    <source>
        <dbReference type="EMBL" id="KAF7338005.1"/>
    </source>
</evidence>
<name>A0A8H7CHV9_9AGAR</name>
<feature type="region of interest" description="Disordered" evidence="1">
    <location>
        <begin position="1"/>
        <end position="50"/>
    </location>
</feature>
<evidence type="ECO:0000313" key="3">
    <source>
        <dbReference type="Proteomes" id="UP000620124"/>
    </source>
</evidence>
<dbReference type="Proteomes" id="UP000620124">
    <property type="component" value="Unassembled WGS sequence"/>
</dbReference>
<accession>A0A8H7CHV9</accession>
<organism evidence="2 3">
    <name type="scientific">Mycena venus</name>
    <dbReference type="NCBI Taxonomy" id="2733690"/>
    <lineage>
        <taxon>Eukaryota</taxon>
        <taxon>Fungi</taxon>
        <taxon>Dikarya</taxon>
        <taxon>Basidiomycota</taxon>
        <taxon>Agaricomycotina</taxon>
        <taxon>Agaricomycetes</taxon>
        <taxon>Agaricomycetidae</taxon>
        <taxon>Agaricales</taxon>
        <taxon>Marasmiineae</taxon>
        <taxon>Mycenaceae</taxon>
        <taxon>Mycena</taxon>
    </lineage>
</organism>
<gene>
    <name evidence="2" type="ORF">MVEN_02024400</name>
</gene>
<dbReference type="OrthoDB" id="3264586at2759"/>
<protein>
    <submittedName>
        <fullName evidence="2">Uncharacterized protein</fullName>
    </submittedName>
</protein>
<dbReference type="EMBL" id="JACAZI010000021">
    <property type="protein sequence ID" value="KAF7338005.1"/>
    <property type="molecule type" value="Genomic_DNA"/>
</dbReference>
<proteinExistence type="predicted"/>
<comment type="caution">
    <text evidence="2">The sequence shown here is derived from an EMBL/GenBank/DDBJ whole genome shotgun (WGS) entry which is preliminary data.</text>
</comment>
<feature type="compositionally biased region" description="Basic residues" evidence="1">
    <location>
        <begin position="1"/>
        <end position="13"/>
    </location>
</feature>
<evidence type="ECO:0000256" key="1">
    <source>
        <dbReference type="SAM" id="MobiDB-lite"/>
    </source>
</evidence>
<dbReference type="AlphaFoldDB" id="A0A8H7CHV9"/>